<dbReference type="Proteomes" id="UP001479290">
    <property type="component" value="Unassembled WGS sequence"/>
</dbReference>
<proteinExistence type="predicted"/>
<name>A0AAW1YUP1_CULAL</name>
<evidence type="ECO:0000313" key="3">
    <source>
        <dbReference type="Proteomes" id="UP001479290"/>
    </source>
</evidence>
<evidence type="ECO:0008006" key="4">
    <source>
        <dbReference type="Google" id="ProtNLM"/>
    </source>
</evidence>
<keyword evidence="3" id="KW-1185">Reference proteome</keyword>
<evidence type="ECO:0000256" key="1">
    <source>
        <dbReference type="SAM" id="Coils"/>
    </source>
</evidence>
<comment type="caution">
    <text evidence="2">The sequence shown here is derived from an EMBL/GenBank/DDBJ whole genome shotgun (WGS) entry which is preliminary data.</text>
</comment>
<reference evidence="2 3" key="1">
    <citation type="submission" date="2024-05" db="EMBL/GenBank/DDBJ databases">
        <title>A high-quality chromosomal-level genome assembly of Topmouth culter (Culter alburnus).</title>
        <authorList>
            <person name="Zhao H."/>
        </authorList>
    </citation>
    <scope>NUCLEOTIDE SEQUENCE [LARGE SCALE GENOMIC DNA]</scope>
    <source>
        <strain evidence="2">CATC2023</strain>
        <tissue evidence="2">Muscle</tissue>
    </source>
</reference>
<keyword evidence="1" id="KW-0175">Coiled coil</keyword>
<protein>
    <recommendedName>
        <fullName evidence="4">Restin-like protein</fullName>
    </recommendedName>
</protein>
<dbReference type="AlphaFoldDB" id="A0AAW1YUP1"/>
<organism evidence="2 3">
    <name type="scientific">Culter alburnus</name>
    <name type="common">Topmouth culter</name>
    <dbReference type="NCBI Taxonomy" id="194366"/>
    <lineage>
        <taxon>Eukaryota</taxon>
        <taxon>Metazoa</taxon>
        <taxon>Chordata</taxon>
        <taxon>Craniata</taxon>
        <taxon>Vertebrata</taxon>
        <taxon>Euteleostomi</taxon>
        <taxon>Actinopterygii</taxon>
        <taxon>Neopterygii</taxon>
        <taxon>Teleostei</taxon>
        <taxon>Ostariophysi</taxon>
        <taxon>Cypriniformes</taxon>
        <taxon>Xenocyprididae</taxon>
        <taxon>Xenocypridinae</taxon>
        <taxon>Culter</taxon>
    </lineage>
</organism>
<feature type="coiled-coil region" evidence="1">
    <location>
        <begin position="157"/>
        <end position="216"/>
    </location>
</feature>
<sequence>MSRKFTHLFNVISTRNTENDSQFAISESTWSPEFIQELLPSAERTALLYNLSFLCLGGFPKLERMIRDQAIETQMLFGTSEAVLLKCVGTSSNLVSSLFPMLKNAVLKNKSTLAVQYLEKARKWINDIIRAVDDIVKRYDQQTRNVKTCTSDVYQEQKETEEKITKQTDEVKGLEDAVANLEKELRNNVTNMEQIERRYQDKNNELQNQVRQYEQQKQCAWFLRAFVPFFACHQDASNMPGIAAKQSELSNLNSEKNSLRTKEWNIKIQLTDLQLKLANSKILLGAIPSPVHLKEVQRCLDQIRQILVDLKKFWEKVGVTLDTLKEKTFVGEDLITMCDMKDEFLNSIEIAGKYWKRFGVCCQRAQGIFSLQSKDAYKFLEINPSSLSQDERNNQYKSIMEKLKKINPQGSAKAAITA</sequence>
<dbReference type="EMBL" id="JAWDJR010000023">
    <property type="protein sequence ID" value="KAK9952880.1"/>
    <property type="molecule type" value="Genomic_DNA"/>
</dbReference>
<evidence type="ECO:0000313" key="2">
    <source>
        <dbReference type="EMBL" id="KAK9952880.1"/>
    </source>
</evidence>
<gene>
    <name evidence="2" type="ORF">ABG768_016910</name>
</gene>
<accession>A0AAW1YUP1</accession>